<keyword evidence="2" id="KW-1185">Reference proteome</keyword>
<sequence length="82" mass="9662">MEQPPELTEVPRKRRNFGKGFKVQSRVLCCGHCHTNSALSIRPQHCERHHGNHFQRKRTVVTLRVRRGSLRRQPNGLTRRIN</sequence>
<dbReference type="EMBL" id="QPFP01000043">
    <property type="protein sequence ID" value="TEB27101.1"/>
    <property type="molecule type" value="Genomic_DNA"/>
</dbReference>
<accession>A0A4Y7SZF3</accession>
<organism evidence="1 2">
    <name type="scientific">Coprinellus micaceus</name>
    <name type="common">Glistening ink-cap mushroom</name>
    <name type="synonym">Coprinus micaceus</name>
    <dbReference type="NCBI Taxonomy" id="71717"/>
    <lineage>
        <taxon>Eukaryota</taxon>
        <taxon>Fungi</taxon>
        <taxon>Dikarya</taxon>
        <taxon>Basidiomycota</taxon>
        <taxon>Agaricomycotina</taxon>
        <taxon>Agaricomycetes</taxon>
        <taxon>Agaricomycetidae</taxon>
        <taxon>Agaricales</taxon>
        <taxon>Agaricineae</taxon>
        <taxon>Psathyrellaceae</taxon>
        <taxon>Coprinellus</taxon>
    </lineage>
</organism>
<gene>
    <name evidence="1" type="ORF">FA13DRAFT_1736919</name>
</gene>
<comment type="caution">
    <text evidence="1">The sequence shown here is derived from an EMBL/GenBank/DDBJ whole genome shotgun (WGS) entry which is preliminary data.</text>
</comment>
<dbReference type="AlphaFoldDB" id="A0A4Y7SZF3"/>
<dbReference type="Proteomes" id="UP000298030">
    <property type="component" value="Unassembled WGS sequence"/>
</dbReference>
<protein>
    <submittedName>
        <fullName evidence="1">Uncharacterized protein</fullName>
    </submittedName>
</protein>
<evidence type="ECO:0000313" key="2">
    <source>
        <dbReference type="Proteomes" id="UP000298030"/>
    </source>
</evidence>
<reference evidence="1 2" key="1">
    <citation type="journal article" date="2019" name="Nat. Ecol. Evol.">
        <title>Megaphylogeny resolves global patterns of mushroom evolution.</title>
        <authorList>
            <person name="Varga T."/>
            <person name="Krizsan K."/>
            <person name="Foldi C."/>
            <person name="Dima B."/>
            <person name="Sanchez-Garcia M."/>
            <person name="Sanchez-Ramirez S."/>
            <person name="Szollosi G.J."/>
            <person name="Szarkandi J.G."/>
            <person name="Papp V."/>
            <person name="Albert L."/>
            <person name="Andreopoulos W."/>
            <person name="Angelini C."/>
            <person name="Antonin V."/>
            <person name="Barry K.W."/>
            <person name="Bougher N.L."/>
            <person name="Buchanan P."/>
            <person name="Buyck B."/>
            <person name="Bense V."/>
            <person name="Catcheside P."/>
            <person name="Chovatia M."/>
            <person name="Cooper J."/>
            <person name="Damon W."/>
            <person name="Desjardin D."/>
            <person name="Finy P."/>
            <person name="Geml J."/>
            <person name="Haridas S."/>
            <person name="Hughes K."/>
            <person name="Justo A."/>
            <person name="Karasinski D."/>
            <person name="Kautmanova I."/>
            <person name="Kiss B."/>
            <person name="Kocsube S."/>
            <person name="Kotiranta H."/>
            <person name="LaButti K.M."/>
            <person name="Lechner B.E."/>
            <person name="Liimatainen K."/>
            <person name="Lipzen A."/>
            <person name="Lukacs Z."/>
            <person name="Mihaltcheva S."/>
            <person name="Morgado L.N."/>
            <person name="Niskanen T."/>
            <person name="Noordeloos M.E."/>
            <person name="Ohm R.A."/>
            <person name="Ortiz-Santana B."/>
            <person name="Ovrebo C."/>
            <person name="Racz N."/>
            <person name="Riley R."/>
            <person name="Savchenko A."/>
            <person name="Shiryaev A."/>
            <person name="Soop K."/>
            <person name="Spirin V."/>
            <person name="Szebenyi C."/>
            <person name="Tomsovsky M."/>
            <person name="Tulloss R.E."/>
            <person name="Uehling J."/>
            <person name="Grigoriev I.V."/>
            <person name="Vagvolgyi C."/>
            <person name="Papp T."/>
            <person name="Martin F.M."/>
            <person name="Miettinen O."/>
            <person name="Hibbett D.S."/>
            <person name="Nagy L.G."/>
        </authorList>
    </citation>
    <scope>NUCLEOTIDE SEQUENCE [LARGE SCALE GENOMIC DNA]</scope>
    <source>
        <strain evidence="1 2">FP101781</strain>
    </source>
</reference>
<evidence type="ECO:0000313" key="1">
    <source>
        <dbReference type="EMBL" id="TEB27101.1"/>
    </source>
</evidence>
<proteinExistence type="predicted"/>
<name>A0A4Y7SZF3_COPMI</name>